<dbReference type="Pfam" id="PF00004">
    <property type="entry name" value="AAA"/>
    <property type="match status" value="1"/>
</dbReference>
<dbReference type="FunFam" id="3.40.50.300:FF:000093">
    <property type="entry name" value="Fidgetin-like 1"/>
    <property type="match status" value="1"/>
</dbReference>
<dbReference type="EnsemblMetazoa" id="SMAR012815-RA">
    <property type="protein sequence ID" value="SMAR012815-PA"/>
    <property type="gene ID" value="SMAR012815"/>
</dbReference>
<dbReference type="STRING" id="126957.T1JG46"/>
<dbReference type="PANTHER" id="PTHR23074:SF17">
    <property type="entry name" value="FIDGETIN-LIKE PROTEIN 1"/>
    <property type="match status" value="1"/>
</dbReference>
<evidence type="ECO:0000256" key="8">
    <source>
        <dbReference type="ARBA" id="ARBA00022842"/>
    </source>
</evidence>
<sequence length="560" mass="62947">MFSGNAASMEEIENQLLHHWQASKFKAATSNYSLHSKADDLRTRLAHLSFAETLQAQSNINDSIIKTSIKDLLNEYSLIVDVEDGGLNNYADQILKTTEGKKLENDKWTSGLTIENVCELDVMQDFIKKKPKPKDNNVKKTFLEKRLEQIQLLEKIHQLNETCPRKKAGCDEDDLFTDSSCADQHVSNAFCTAKEQLIIENANKKSNQNVSAQSYGVLKKSLGSRRNLGNKFISPVLTKEIDDADRESASFSSQLLQPEGHLKNIEPRMIEMIENEIMDHGSPVSWDDIAGLEFAKAEIKEVIIWPMLRPDLFTGLRSVPKGILLFGPPGTGKTMIGKCIASQSKAVFFSISASSLTSKWVGEGEKMVKCLFAVARSRQPAVIFIDEIDSLLTHRSDTEHESSRRIKTEFLIQLDGAATSLDERVLVIGATNRPQELDEAARRRLVKRLFIPLPDLSARKQIILRLLSKHLHSINDEQALDISVKTEGYSGADMANLCRAAALGPIRSIDFSMIQKIQPNEVRPINYEDFVDALRRVKTSVSDQNMKEYVEWNYKYGSEA</sequence>
<dbReference type="CDD" id="cd19525">
    <property type="entry name" value="RecA-like_Figl-1"/>
    <property type="match status" value="1"/>
</dbReference>
<dbReference type="GO" id="GO:0000070">
    <property type="term" value="P:mitotic sister chromatid segregation"/>
    <property type="evidence" value="ECO:0007669"/>
    <property type="project" value="UniProtKB-ARBA"/>
</dbReference>
<comment type="catalytic activity">
    <reaction evidence="11">
        <text>ATP + H2O = ADP + phosphate + H(+)</text>
        <dbReference type="Rhea" id="RHEA:13065"/>
        <dbReference type="ChEBI" id="CHEBI:15377"/>
        <dbReference type="ChEBI" id="CHEBI:15378"/>
        <dbReference type="ChEBI" id="CHEBI:30616"/>
        <dbReference type="ChEBI" id="CHEBI:43474"/>
        <dbReference type="ChEBI" id="CHEBI:456216"/>
    </reaction>
</comment>
<keyword evidence="8" id="KW-0460">Magnesium</keyword>
<protein>
    <recommendedName>
        <fullName evidence="10">Fidgetin-like protein 1</fullName>
    </recommendedName>
</protein>
<evidence type="ECO:0000256" key="2">
    <source>
        <dbReference type="ARBA" id="ARBA00004123"/>
    </source>
</evidence>
<dbReference type="InterPro" id="IPR050304">
    <property type="entry name" value="MT-severing_AAA_ATPase"/>
</dbReference>
<dbReference type="GO" id="GO:0008568">
    <property type="term" value="F:microtubule severing ATPase activity"/>
    <property type="evidence" value="ECO:0007669"/>
    <property type="project" value="UniProtKB-ARBA"/>
</dbReference>
<dbReference type="InterPro" id="IPR003960">
    <property type="entry name" value="ATPase_AAA_CS"/>
</dbReference>
<evidence type="ECO:0000256" key="1">
    <source>
        <dbReference type="ARBA" id="ARBA00001946"/>
    </source>
</evidence>
<reference evidence="15" key="1">
    <citation type="submission" date="2011-05" db="EMBL/GenBank/DDBJ databases">
        <authorList>
            <person name="Richards S.R."/>
            <person name="Qu J."/>
            <person name="Jiang H."/>
            <person name="Jhangiani S.N."/>
            <person name="Agravi P."/>
            <person name="Goodspeed R."/>
            <person name="Gross S."/>
            <person name="Mandapat C."/>
            <person name="Jackson L."/>
            <person name="Mathew T."/>
            <person name="Pu L."/>
            <person name="Thornton R."/>
            <person name="Saada N."/>
            <person name="Wilczek-Boney K.B."/>
            <person name="Lee S."/>
            <person name="Kovar C."/>
            <person name="Wu Y."/>
            <person name="Scherer S.E."/>
            <person name="Worley K.C."/>
            <person name="Muzny D.M."/>
            <person name="Gibbs R."/>
        </authorList>
    </citation>
    <scope>NUCLEOTIDE SEQUENCE</scope>
    <source>
        <strain evidence="15">Brora</strain>
    </source>
</reference>
<comment type="similarity">
    <text evidence="3 12">Belongs to the AAA ATPase family.</text>
</comment>
<dbReference type="GO" id="GO:0005813">
    <property type="term" value="C:centrosome"/>
    <property type="evidence" value="ECO:0007669"/>
    <property type="project" value="UniProtKB-ARBA"/>
</dbReference>
<accession>T1JG46</accession>
<dbReference type="PhylomeDB" id="T1JG46"/>
<dbReference type="InterPro" id="IPR003593">
    <property type="entry name" value="AAA+_ATPase"/>
</dbReference>
<evidence type="ECO:0000256" key="11">
    <source>
        <dbReference type="ARBA" id="ARBA00049360"/>
    </source>
</evidence>
<dbReference type="Gene3D" id="1.10.8.60">
    <property type="match status" value="1"/>
</dbReference>
<comment type="subcellular location">
    <subcellularLocation>
        <location evidence="2">Nucleus</location>
    </subcellularLocation>
</comment>
<organism evidence="14 15">
    <name type="scientific">Strigamia maritima</name>
    <name type="common">European centipede</name>
    <name type="synonym">Geophilus maritimus</name>
    <dbReference type="NCBI Taxonomy" id="126957"/>
    <lineage>
        <taxon>Eukaryota</taxon>
        <taxon>Metazoa</taxon>
        <taxon>Ecdysozoa</taxon>
        <taxon>Arthropoda</taxon>
        <taxon>Myriapoda</taxon>
        <taxon>Chilopoda</taxon>
        <taxon>Pleurostigmophora</taxon>
        <taxon>Geophilomorpha</taxon>
        <taxon>Linotaeniidae</taxon>
        <taxon>Strigamia</taxon>
    </lineage>
</organism>
<dbReference type="InterPro" id="IPR003959">
    <property type="entry name" value="ATPase_AAA_core"/>
</dbReference>
<keyword evidence="5 12" id="KW-0547">Nucleotide-binding</keyword>
<comment type="cofactor">
    <cofactor evidence="1">
        <name>Mg(2+)</name>
        <dbReference type="ChEBI" id="CHEBI:18420"/>
    </cofactor>
</comment>
<evidence type="ECO:0000256" key="3">
    <source>
        <dbReference type="ARBA" id="ARBA00006914"/>
    </source>
</evidence>
<name>T1JG46_STRMM</name>
<keyword evidence="6" id="KW-0378">Hydrolase</keyword>
<evidence type="ECO:0000259" key="13">
    <source>
        <dbReference type="SMART" id="SM00382"/>
    </source>
</evidence>
<dbReference type="SUPFAM" id="SSF52540">
    <property type="entry name" value="P-loop containing nucleoside triphosphate hydrolases"/>
    <property type="match status" value="1"/>
</dbReference>
<evidence type="ECO:0000256" key="5">
    <source>
        <dbReference type="ARBA" id="ARBA00022741"/>
    </source>
</evidence>
<dbReference type="InterPro" id="IPR015415">
    <property type="entry name" value="Spast_Vps4_C"/>
</dbReference>
<evidence type="ECO:0000256" key="7">
    <source>
        <dbReference type="ARBA" id="ARBA00022840"/>
    </source>
</evidence>
<dbReference type="GO" id="GO:0051013">
    <property type="term" value="P:microtubule severing"/>
    <property type="evidence" value="ECO:0007669"/>
    <property type="project" value="UniProtKB-ARBA"/>
</dbReference>
<dbReference type="InterPro" id="IPR027417">
    <property type="entry name" value="P-loop_NTPase"/>
</dbReference>
<dbReference type="Pfam" id="PF17862">
    <property type="entry name" value="AAA_lid_3"/>
    <property type="match status" value="1"/>
</dbReference>
<dbReference type="PROSITE" id="PS00674">
    <property type="entry name" value="AAA"/>
    <property type="match status" value="1"/>
</dbReference>
<evidence type="ECO:0000256" key="6">
    <source>
        <dbReference type="ARBA" id="ARBA00022801"/>
    </source>
</evidence>
<dbReference type="FunFam" id="1.10.8.60:FF:000022">
    <property type="entry name" value="Fidgetin like 1"/>
    <property type="match status" value="1"/>
</dbReference>
<feature type="domain" description="AAA+ ATPase" evidence="13">
    <location>
        <begin position="319"/>
        <end position="455"/>
    </location>
</feature>
<dbReference type="Pfam" id="PF09336">
    <property type="entry name" value="Vps4_C"/>
    <property type="match status" value="1"/>
</dbReference>
<evidence type="ECO:0000256" key="9">
    <source>
        <dbReference type="ARBA" id="ARBA00023242"/>
    </source>
</evidence>
<dbReference type="Proteomes" id="UP000014500">
    <property type="component" value="Unassembled WGS sequence"/>
</dbReference>
<dbReference type="Gene3D" id="3.40.50.300">
    <property type="entry name" value="P-loop containing nucleotide triphosphate hydrolases"/>
    <property type="match status" value="1"/>
</dbReference>
<evidence type="ECO:0000256" key="12">
    <source>
        <dbReference type="RuleBase" id="RU003651"/>
    </source>
</evidence>
<dbReference type="eggNOG" id="KOG0740">
    <property type="taxonomic scope" value="Eukaryota"/>
</dbReference>
<keyword evidence="7 12" id="KW-0067">ATP-binding</keyword>
<dbReference type="EMBL" id="JH432192">
    <property type="status" value="NOT_ANNOTATED_CDS"/>
    <property type="molecule type" value="Genomic_DNA"/>
</dbReference>
<dbReference type="AlphaFoldDB" id="T1JG46"/>
<dbReference type="PANTHER" id="PTHR23074">
    <property type="entry name" value="AAA DOMAIN-CONTAINING"/>
    <property type="match status" value="1"/>
</dbReference>
<dbReference type="GO" id="GO:0005634">
    <property type="term" value="C:nucleus"/>
    <property type="evidence" value="ECO:0007669"/>
    <property type="project" value="UniProtKB-SubCell"/>
</dbReference>
<dbReference type="GO" id="GO:0005524">
    <property type="term" value="F:ATP binding"/>
    <property type="evidence" value="ECO:0007669"/>
    <property type="project" value="UniProtKB-KW"/>
</dbReference>
<keyword evidence="15" id="KW-1185">Reference proteome</keyword>
<evidence type="ECO:0000313" key="14">
    <source>
        <dbReference type="EnsemblMetazoa" id="SMAR012815-PA"/>
    </source>
</evidence>
<dbReference type="GO" id="GO:0031114">
    <property type="term" value="P:regulation of microtubule depolymerization"/>
    <property type="evidence" value="ECO:0007669"/>
    <property type="project" value="UniProtKB-ARBA"/>
</dbReference>
<evidence type="ECO:0000256" key="4">
    <source>
        <dbReference type="ARBA" id="ARBA00022723"/>
    </source>
</evidence>
<keyword evidence="9" id="KW-0539">Nucleus</keyword>
<dbReference type="GO" id="GO:0046872">
    <property type="term" value="F:metal ion binding"/>
    <property type="evidence" value="ECO:0007669"/>
    <property type="project" value="UniProtKB-KW"/>
</dbReference>
<proteinExistence type="inferred from homology"/>
<dbReference type="SMART" id="SM00382">
    <property type="entry name" value="AAA"/>
    <property type="match status" value="1"/>
</dbReference>
<dbReference type="GO" id="GO:0016887">
    <property type="term" value="F:ATP hydrolysis activity"/>
    <property type="evidence" value="ECO:0007669"/>
    <property type="project" value="InterPro"/>
</dbReference>
<dbReference type="OMA" id="IAWEDIA"/>
<reference evidence="14" key="2">
    <citation type="submission" date="2015-02" db="UniProtKB">
        <authorList>
            <consortium name="EnsemblMetazoa"/>
        </authorList>
    </citation>
    <scope>IDENTIFICATION</scope>
</reference>
<dbReference type="InterPro" id="IPR047858">
    <property type="entry name" value="FIGNL1_ATPase"/>
</dbReference>
<evidence type="ECO:0000256" key="10">
    <source>
        <dbReference type="ARBA" id="ARBA00035694"/>
    </source>
</evidence>
<keyword evidence="4" id="KW-0479">Metal-binding</keyword>
<evidence type="ECO:0000313" key="15">
    <source>
        <dbReference type="Proteomes" id="UP000014500"/>
    </source>
</evidence>
<dbReference type="HOGENOM" id="CLU_000688_21_10_1"/>
<dbReference type="InterPro" id="IPR041569">
    <property type="entry name" value="AAA_lid_3"/>
</dbReference>